<evidence type="ECO:0000313" key="11">
    <source>
        <dbReference type="EMBL" id="CAG5121016.1"/>
    </source>
</evidence>
<gene>
    <name evidence="11" type="ORF">CUNI_LOCUS6574</name>
</gene>
<protein>
    <recommendedName>
        <fullName evidence="13">NADH dehydrogenase [ubiquinone] 1 alpha subcomplex subunit 5</fullName>
    </recommendedName>
</protein>
<name>A0A8S3Z2Z8_9EUPU</name>
<comment type="subcellular location">
    <subcellularLocation>
        <location evidence="2">Mitochondrion inner membrane</location>
        <topology evidence="2">Peripheral membrane protein</topology>
        <orientation evidence="2">Matrix side</orientation>
    </subcellularLocation>
</comment>
<dbReference type="EMBL" id="CAJHNH020001005">
    <property type="protein sequence ID" value="CAG5121016.1"/>
    <property type="molecule type" value="Genomic_DNA"/>
</dbReference>
<proteinExistence type="inferred from homology"/>
<dbReference type="GO" id="GO:0005743">
    <property type="term" value="C:mitochondrial inner membrane"/>
    <property type="evidence" value="ECO:0007669"/>
    <property type="project" value="UniProtKB-SubCell"/>
</dbReference>
<evidence type="ECO:0000256" key="7">
    <source>
        <dbReference type="ARBA" id="ARBA00022792"/>
    </source>
</evidence>
<dbReference type="Pfam" id="PF04716">
    <property type="entry name" value="ETC_C1_NDUFA5"/>
    <property type="match status" value="1"/>
</dbReference>
<evidence type="ECO:0000256" key="5">
    <source>
        <dbReference type="ARBA" id="ARBA00022448"/>
    </source>
</evidence>
<evidence type="ECO:0000256" key="9">
    <source>
        <dbReference type="ARBA" id="ARBA00023128"/>
    </source>
</evidence>
<comment type="caution">
    <text evidence="11">The sequence shown here is derived from an EMBL/GenBank/DDBJ whole genome shotgun (WGS) entry which is preliminary data.</text>
</comment>
<dbReference type="OrthoDB" id="286811at2759"/>
<evidence type="ECO:0008006" key="13">
    <source>
        <dbReference type="Google" id="ProtNLM"/>
    </source>
</evidence>
<keyword evidence="10" id="KW-0472">Membrane</keyword>
<keyword evidence="9" id="KW-0496">Mitochondrion</keyword>
<evidence type="ECO:0000256" key="3">
    <source>
        <dbReference type="ARBA" id="ARBA00010261"/>
    </source>
</evidence>
<comment type="subunit">
    <text evidence="4">Complex I is composed of 45 different subunits.</text>
</comment>
<keyword evidence="12" id="KW-1185">Reference proteome</keyword>
<dbReference type="InterPro" id="IPR006806">
    <property type="entry name" value="NDUFA5"/>
</dbReference>
<keyword evidence="6" id="KW-0679">Respiratory chain</keyword>
<evidence type="ECO:0000256" key="6">
    <source>
        <dbReference type="ARBA" id="ARBA00022660"/>
    </source>
</evidence>
<keyword evidence="7" id="KW-0999">Mitochondrion inner membrane</keyword>
<dbReference type="Proteomes" id="UP000678393">
    <property type="component" value="Unassembled WGS sequence"/>
</dbReference>
<accession>A0A8S3Z2Z8</accession>
<evidence type="ECO:0000313" key="12">
    <source>
        <dbReference type="Proteomes" id="UP000678393"/>
    </source>
</evidence>
<evidence type="ECO:0000256" key="8">
    <source>
        <dbReference type="ARBA" id="ARBA00022982"/>
    </source>
</evidence>
<dbReference type="GO" id="GO:0022904">
    <property type="term" value="P:respiratory electron transport chain"/>
    <property type="evidence" value="ECO:0007669"/>
    <property type="project" value="InterPro"/>
</dbReference>
<feature type="non-terminal residue" evidence="11">
    <location>
        <position position="1"/>
    </location>
</feature>
<comment type="similarity">
    <text evidence="3">Belongs to the complex I NDUFA5 subunit family.</text>
</comment>
<evidence type="ECO:0000256" key="1">
    <source>
        <dbReference type="ARBA" id="ARBA00003195"/>
    </source>
</evidence>
<dbReference type="AlphaFoldDB" id="A0A8S3Z2Z8"/>
<dbReference type="PANTHER" id="PTHR12653:SF0">
    <property type="entry name" value="NADH DEHYDROGENASE [UBIQUINONE] 1 ALPHA SUBCOMPLEX SUBUNIT 5"/>
    <property type="match status" value="1"/>
</dbReference>
<reference evidence="11" key="1">
    <citation type="submission" date="2021-04" db="EMBL/GenBank/DDBJ databases">
        <authorList>
            <consortium name="Molecular Ecology Group"/>
        </authorList>
    </citation>
    <scope>NUCLEOTIDE SEQUENCE</scope>
</reference>
<keyword evidence="5" id="KW-0813">Transport</keyword>
<evidence type="ECO:0000256" key="4">
    <source>
        <dbReference type="ARBA" id="ARBA00011533"/>
    </source>
</evidence>
<comment type="function">
    <text evidence="1">Accessory subunit of the mitochondrial membrane respiratory chain NADH dehydrogenase (Complex I), that is believed not to be involved in catalysis. Complex I functions in the transfer of electrons from NADH to the respiratory chain. The immediate electron acceptor for the enzyme is believed to be ubiquinone.</text>
</comment>
<organism evidence="11 12">
    <name type="scientific">Candidula unifasciata</name>
    <dbReference type="NCBI Taxonomy" id="100452"/>
    <lineage>
        <taxon>Eukaryota</taxon>
        <taxon>Metazoa</taxon>
        <taxon>Spiralia</taxon>
        <taxon>Lophotrochozoa</taxon>
        <taxon>Mollusca</taxon>
        <taxon>Gastropoda</taxon>
        <taxon>Heterobranchia</taxon>
        <taxon>Euthyneura</taxon>
        <taxon>Panpulmonata</taxon>
        <taxon>Eupulmonata</taxon>
        <taxon>Stylommatophora</taxon>
        <taxon>Helicina</taxon>
        <taxon>Helicoidea</taxon>
        <taxon>Geomitridae</taxon>
        <taxon>Candidula</taxon>
    </lineage>
</organism>
<keyword evidence="8" id="KW-0249">Electron transport</keyword>
<sequence>EMATKVSTGLTGLAVSQHPHKTLKALYNRIIVLLQKIPQESAYRRHTEKIINERLKMVENESDTAKLERKINCGQVEEVIKQTERELYLVRKLLEWKPWEPLVGQAPANQWKWPLV</sequence>
<evidence type="ECO:0000256" key="2">
    <source>
        <dbReference type="ARBA" id="ARBA00004443"/>
    </source>
</evidence>
<evidence type="ECO:0000256" key="10">
    <source>
        <dbReference type="ARBA" id="ARBA00023136"/>
    </source>
</evidence>
<dbReference type="PANTHER" id="PTHR12653">
    <property type="entry name" value="NADH-UBIQUINONE OXIDOREDUCTASE 13 KD-B SUBUNIT"/>
    <property type="match status" value="1"/>
</dbReference>